<comment type="caution">
    <text evidence="1">The sequence shown here is derived from an EMBL/GenBank/DDBJ whole genome shotgun (WGS) entry which is preliminary data.</text>
</comment>
<reference evidence="1" key="1">
    <citation type="journal article" date="2013" name="Environ. Microbiol.">
        <title>Microbiota from the distal guts of lean and obese adolescents exhibit partial functional redundancy besides clear differences in community structure.</title>
        <authorList>
            <person name="Ferrer M."/>
            <person name="Ruiz A."/>
            <person name="Lanza F."/>
            <person name="Haange S.B."/>
            <person name="Oberbach A."/>
            <person name="Till H."/>
            <person name="Bargiela R."/>
            <person name="Campoy C."/>
            <person name="Segura M.T."/>
            <person name="Richter M."/>
            <person name="von Bergen M."/>
            <person name="Seifert J."/>
            <person name="Suarez A."/>
        </authorList>
    </citation>
    <scope>NUCLEOTIDE SEQUENCE</scope>
</reference>
<dbReference type="AlphaFoldDB" id="K1TML4"/>
<organism evidence="1">
    <name type="scientific">human gut metagenome</name>
    <dbReference type="NCBI Taxonomy" id="408170"/>
    <lineage>
        <taxon>unclassified sequences</taxon>
        <taxon>metagenomes</taxon>
        <taxon>organismal metagenomes</taxon>
    </lineage>
</organism>
<protein>
    <submittedName>
        <fullName evidence="1">Uncharacterized protein</fullName>
    </submittedName>
</protein>
<sequence length="149" mass="17192">MYVLVSGFRQQGSRLALFVNGIRMNILQNNPYRLLGVYSNSPTKERLANHNRMKAFLKVGKTVTFPLDLPQYLTSINRTETSVTDAEAKLTLPNDQMLYALFWFVKMTPLDEVAFNHLFAGEMAKAEEIWTKKRMCFIFAESYCVCFNT</sequence>
<name>K1TML4_9ZZZZ</name>
<evidence type="ECO:0000313" key="1">
    <source>
        <dbReference type="EMBL" id="EKC68849.1"/>
    </source>
</evidence>
<dbReference type="EMBL" id="AJWZ01003212">
    <property type="protein sequence ID" value="EKC68849.1"/>
    <property type="molecule type" value="Genomic_DNA"/>
</dbReference>
<gene>
    <name evidence="1" type="ORF">OBE_04715</name>
</gene>
<proteinExistence type="predicted"/>
<accession>K1TML4</accession>